<comment type="caution">
    <text evidence="1">The sequence shown here is derived from an EMBL/GenBank/DDBJ whole genome shotgun (WGS) entry which is preliminary data.</text>
</comment>
<organism evidence="1 2">
    <name type="scientific">Geranomyces variabilis</name>
    <dbReference type="NCBI Taxonomy" id="109894"/>
    <lineage>
        <taxon>Eukaryota</taxon>
        <taxon>Fungi</taxon>
        <taxon>Fungi incertae sedis</taxon>
        <taxon>Chytridiomycota</taxon>
        <taxon>Chytridiomycota incertae sedis</taxon>
        <taxon>Chytridiomycetes</taxon>
        <taxon>Spizellomycetales</taxon>
        <taxon>Powellomycetaceae</taxon>
        <taxon>Geranomyces</taxon>
    </lineage>
</organism>
<reference evidence="1" key="1">
    <citation type="submission" date="2020-05" db="EMBL/GenBank/DDBJ databases">
        <title>Phylogenomic resolution of chytrid fungi.</title>
        <authorList>
            <person name="Stajich J.E."/>
            <person name="Amses K."/>
            <person name="Simmons R."/>
            <person name="Seto K."/>
            <person name="Myers J."/>
            <person name="Bonds A."/>
            <person name="Quandt C.A."/>
            <person name="Barry K."/>
            <person name="Liu P."/>
            <person name="Grigoriev I."/>
            <person name="Longcore J.E."/>
            <person name="James T.Y."/>
        </authorList>
    </citation>
    <scope>NUCLEOTIDE SEQUENCE</scope>
    <source>
        <strain evidence="1">JEL0379</strain>
    </source>
</reference>
<evidence type="ECO:0000313" key="1">
    <source>
        <dbReference type="EMBL" id="KAJ3178574.1"/>
    </source>
</evidence>
<keyword evidence="2" id="KW-1185">Reference proteome</keyword>
<dbReference type="EMBL" id="JADGJQ010000025">
    <property type="protein sequence ID" value="KAJ3178574.1"/>
    <property type="molecule type" value="Genomic_DNA"/>
</dbReference>
<evidence type="ECO:0000313" key="2">
    <source>
        <dbReference type="Proteomes" id="UP001212152"/>
    </source>
</evidence>
<name>A0AAD5XN30_9FUNG</name>
<sequence>MTEYMETAPAPATPAGQLRPVARQYVMVAQPVIMALIARLARTVDWVGENATRLRAIAFVNTDTELASMESLATLAPPGITETLLAHASVTQSYLAGGDDILVPANLTGKLVTNSLLAWMQHLPRW</sequence>
<dbReference type="Proteomes" id="UP001212152">
    <property type="component" value="Unassembled WGS sequence"/>
</dbReference>
<gene>
    <name evidence="1" type="ORF">HDU87_003397</name>
</gene>
<dbReference type="AlphaFoldDB" id="A0AAD5XN30"/>
<accession>A0AAD5XN30</accession>
<protein>
    <submittedName>
        <fullName evidence="1">Uncharacterized protein</fullName>
    </submittedName>
</protein>
<proteinExistence type="predicted"/>